<dbReference type="RefSeq" id="XP_022249000.1">
    <property type="nucleotide sequence ID" value="XM_022393292.1"/>
</dbReference>
<evidence type="ECO:0000313" key="9">
    <source>
        <dbReference type="RefSeq" id="XP_022248999.1"/>
    </source>
</evidence>
<feature type="compositionally biased region" description="Gly residues" evidence="4">
    <location>
        <begin position="1164"/>
        <end position="1185"/>
    </location>
</feature>
<feature type="compositionally biased region" description="Low complexity" evidence="4">
    <location>
        <begin position="725"/>
        <end position="764"/>
    </location>
</feature>
<feature type="region of interest" description="Disordered" evidence="4">
    <location>
        <begin position="1149"/>
        <end position="1196"/>
    </location>
</feature>
<feature type="compositionally biased region" description="Polar residues" evidence="4">
    <location>
        <begin position="18"/>
        <end position="28"/>
    </location>
</feature>
<protein>
    <submittedName>
        <fullName evidence="6 7">Ubiquitin-associated protein 2-like isoform X1</fullName>
    </submittedName>
</protein>
<feature type="compositionally biased region" description="Polar residues" evidence="4">
    <location>
        <begin position="554"/>
        <end position="574"/>
    </location>
</feature>
<dbReference type="InterPro" id="IPR022166">
    <property type="entry name" value="UBAP2/Lig"/>
</dbReference>
<dbReference type="RefSeq" id="XP_013781080.1">
    <property type="nucleotide sequence ID" value="XM_013925626.2"/>
</dbReference>
<feature type="compositionally biased region" description="Basic and acidic residues" evidence="4">
    <location>
        <begin position="146"/>
        <end position="167"/>
    </location>
</feature>
<sequence>MSSAGPPKGRATKDRGNKPQTPQSQNGKPATEGSKAPDGLNPKIQPTAEQIRIAQIINDANKNEDPDLLLKVEQVMEITKKSKDDAVIALHDCDNDPDKAVALLLEGDQSESKWETTGKKKKHRQVAAQKPAETSVTNNTSPTNNKENRNKGERSRDREPRERDGFRNRGPPRLNRMGGGRNWRNRENEKNERNLEERTSEPNRRPRGGRRGRSRGGNRSRTFQNQKMGGGFGDTFPQSIDTWTNSTAEQAEMGGGGDATMSVGNWSDIAAVEDWSEEDWTESLTETKVFTPSSSSHLLPGVPVDDATSHLTHSLGLAGLQKNNTSGVSLGSQTVLPSSVHSQHVPGVHSSMMGSQLSQSTTQSAPNQFSLSQYAQQATESIKAAQGVGSLNSNSFSSMTSGNSASYPSGYENPPSAPTGPLQTSMNQSAASQPSGQFNGTLNPKPLSHSQPQPIPSRSKAQRVRGPQCSKIPESAVEMPDNSVMSLDVQFGALEFGTDSSPFDFTATSETSSSFSENVISSSLPSHLNSQSALIMQKGGSVPSQSSMGSSTGLNKDSFTLANHSPPGGQTQVNQDLAQNVGQSQKIAGPHSLLLSSQTERNQVRGYPSQRSSQPQLDGTVSNSKEEGSALTNYSSATHQSNHSSSYSGSYVGQNASVLGSSSISTTTANYTHQGSSLASLNSQQILSSTNHQSQGSFSGSQSQNNSHYSSVSTTYNIPQAMYSGTSQTSAGSSFSSQRGYSGQNSSSYPSVNSFSSQQGFSNSATVSTQPASTSLHSSSMSSSKLGTALSHGVKEPVLDSQQPSVQHSYDTAHTTSGNSNLTSTMSTPSTTTATGLASATIGVPTTLGLASTSSVTTTTSILKNSLSANYLAAGKAMPNIPPGVPPAMVGHQYFVGQAGLPFYGLQQPVYSYEDLQILQSRLPTLGYYDMPFQPTTSLTGRDPGLGSVVYTGADGKFSRGDPDGSAVATTLSQGQATTQTHGHPFLNPAALPPGYGYYFPGMMPGSMHQYGAPFIPVPPATNAHGVSTNTQFQKAAAYGSLSYTSAYDSLNQTQDYSKSAYGAGSQGQGKGVTGSLAGTGPAADIGASMYNKTHSQLAKTFDKPGFHTGTPPPFNLAGTQNPGLIGASSTPYAPFIPVLTHGQHHSTLLHHHIQQDSPQAGGAPSGGPQRGGPQGLGQQKGPGGTKQNYSYWNPN</sequence>
<dbReference type="RefSeq" id="XP_022248999.1">
    <property type="nucleotide sequence ID" value="XM_022393291.1"/>
</dbReference>
<dbReference type="Proteomes" id="UP000694941">
    <property type="component" value="Unplaced"/>
</dbReference>
<feature type="region of interest" description="Disordered" evidence="4">
    <location>
        <begin position="725"/>
        <end position="833"/>
    </location>
</feature>
<feature type="region of interest" description="Disordered" evidence="4">
    <location>
        <begin position="395"/>
        <end position="476"/>
    </location>
</feature>
<dbReference type="PANTHER" id="PTHR16308:SF13">
    <property type="entry name" value="PROTEIN LINGERER"/>
    <property type="match status" value="1"/>
</dbReference>
<proteinExistence type="predicted"/>
<evidence type="ECO:0000313" key="8">
    <source>
        <dbReference type="RefSeq" id="XP_022248998.1"/>
    </source>
</evidence>
<feature type="compositionally biased region" description="Low complexity" evidence="4">
    <location>
        <begin position="635"/>
        <end position="649"/>
    </location>
</feature>
<feature type="region of interest" description="Disordered" evidence="4">
    <location>
        <begin position="600"/>
        <end position="649"/>
    </location>
</feature>
<feature type="compositionally biased region" description="Basic and acidic residues" evidence="4">
    <location>
        <begin position="184"/>
        <end position="204"/>
    </location>
</feature>
<comment type="subcellular location">
    <subcellularLocation>
        <location evidence="1">Cytoplasm</location>
    </subcellularLocation>
</comment>
<feature type="compositionally biased region" description="Polar residues" evidence="4">
    <location>
        <begin position="800"/>
        <end position="822"/>
    </location>
</feature>
<keyword evidence="3" id="KW-0597">Phosphoprotein</keyword>
<dbReference type="RefSeq" id="XP_022248998.1">
    <property type="nucleotide sequence ID" value="XM_022393290.1"/>
</dbReference>
<evidence type="ECO:0000256" key="1">
    <source>
        <dbReference type="ARBA" id="ARBA00004496"/>
    </source>
</evidence>
<feature type="region of interest" description="Disordered" evidence="4">
    <location>
        <begin position="686"/>
        <end position="711"/>
    </location>
</feature>
<evidence type="ECO:0000256" key="3">
    <source>
        <dbReference type="ARBA" id="ARBA00022553"/>
    </source>
</evidence>
<reference evidence="6 7" key="1">
    <citation type="submission" date="2025-05" db="UniProtKB">
        <authorList>
            <consortium name="RefSeq"/>
        </authorList>
    </citation>
    <scope>IDENTIFICATION</scope>
    <source>
        <tissue evidence="6 7">Muscle</tissue>
    </source>
</reference>
<dbReference type="PANTHER" id="PTHR16308">
    <property type="entry name" value="UBIQUITIN ASSOCIATED PROTEIN 2-LIKE/LINGERER"/>
    <property type="match status" value="1"/>
</dbReference>
<feature type="compositionally biased region" description="Polar residues" evidence="4">
    <location>
        <begin position="609"/>
        <end position="623"/>
    </location>
</feature>
<dbReference type="InterPro" id="IPR051833">
    <property type="entry name" value="TC-DDR_regulator"/>
</dbReference>
<feature type="compositionally biased region" description="Polar residues" evidence="4">
    <location>
        <begin position="1186"/>
        <end position="1196"/>
    </location>
</feature>
<feature type="region of interest" description="Disordered" evidence="4">
    <location>
        <begin position="1"/>
        <end position="47"/>
    </location>
</feature>
<evidence type="ECO:0000313" key="6">
    <source>
        <dbReference type="RefSeq" id="XP_013781080.1"/>
    </source>
</evidence>
<feature type="compositionally biased region" description="Low complexity" evidence="4">
    <location>
        <begin position="134"/>
        <end position="145"/>
    </location>
</feature>
<evidence type="ECO:0000313" key="10">
    <source>
        <dbReference type="RefSeq" id="XP_022249000.1"/>
    </source>
</evidence>
<dbReference type="CDD" id="cd14277">
    <property type="entry name" value="UBA_UBP2_like"/>
    <property type="match status" value="1"/>
</dbReference>
<accession>A0ABM1SZE2</accession>
<feature type="compositionally biased region" description="Low complexity" evidence="4">
    <location>
        <begin position="693"/>
        <end position="707"/>
    </location>
</feature>
<feature type="compositionally biased region" description="Basic residues" evidence="4">
    <location>
        <begin position="205"/>
        <end position="218"/>
    </location>
</feature>
<feature type="compositionally biased region" description="Low complexity" evidence="4">
    <location>
        <begin position="395"/>
        <end position="406"/>
    </location>
</feature>
<feature type="compositionally biased region" description="Polar residues" evidence="4">
    <location>
        <begin position="352"/>
        <end position="365"/>
    </location>
</feature>
<feature type="compositionally biased region" description="Polar residues" evidence="4">
    <location>
        <begin position="421"/>
        <end position="452"/>
    </location>
</feature>
<name>A0ABM1SZE2_LIMPO</name>
<keyword evidence="2" id="KW-0963">Cytoplasm</keyword>
<dbReference type="Pfam" id="PF12478">
    <property type="entry name" value="UBAP2-Lig"/>
    <property type="match status" value="1"/>
</dbReference>
<dbReference type="GeneID" id="106465402"/>
<feature type="region of interest" description="Disordered" evidence="4">
    <location>
        <begin position="537"/>
        <end position="574"/>
    </location>
</feature>
<feature type="compositionally biased region" description="Low complexity" evidence="4">
    <location>
        <begin position="823"/>
        <end position="833"/>
    </location>
</feature>
<evidence type="ECO:0000256" key="4">
    <source>
        <dbReference type="SAM" id="MobiDB-lite"/>
    </source>
</evidence>
<dbReference type="SUPFAM" id="SSF46934">
    <property type="entry name" value="UBA-like"/>
    <property type="match status" value="1"/>
</dbReference>
<gene>
    <name evidence="6 7 8 9 10" type="primary">LOC106465402</name>
</gene>
<evidence type="ECO:0000313" key="5">
    <source>
        <dbReference type="Proteomes" id="UP000694941"/>
    </source>
</evidence>
<evidence type="ECO:0000313" key="7">
    <source>
        <dbReference type="RefSeq" id="XP_013781082.1"/>
    </source>
</evidence>
<keyword evidence="5" id="KW-1185">Reference proteome</keyword>
<evidence type="ECO:0000256" key="2">
    <source>
        <dbReference type="ARBA" id="ARBA00022490"/>
    </source>
</evidence>
<feature type="region of interest" description="Disordered" evidence="4">
    <location>
        <begin position="339"/>
        <end position="365"/>
    </location>
</feature>
<feature type="region of interest" description="Disordered" evidence="4">
    <location>
        <begin position="103"/>
        <end position="234"/>
    </location>
</feature>
<feature type="compositionally biased region" description="Low complexity" evidence="4">
    <location>
        <begin position="773"/>
        <end position="784"/>
    </location>
</feature>
<organism evidence="5 8">
    <name type="scientific">Limulus polyphemus</name>
    <name type="common">Atlantic horseshoe crab</name>
    <dbReference type="NCBI Taxonomy" id="6850"/>
    <lineage>
        <taxon>Eukaryota</taxon>
        <taxon>Metazoa</taxon>
        <taxon>Ecdysozoa</taxon>
        <taxon>Arthropoda</taxon>
        <taxon>Chelicerata</taxon>
        <taxon>Merostomata</taxon>
        <taxon>Xiphosura</taxon>
        <taxon>Limulidae</taxon>
        <taxon>Limulus</taxon>
    </lineage>
</organism>
<dbReference type="RefSeq" id="XP_013781082.1">
    <property type="nucleotide sequence ID" value="XM_013925628.2"/>
</dbReference>
<feature type="compositionally biased region" description="Low complexity" evidence="4">
    <location>
        <begin position="539"/>
        <end position="553"/>
    </location>
</feature>
<dbReference type="Gene3D" id="1.10.8.10">
    <property type="entry name" value="DNA helicase RuvA subunit, C-terminal domain"/>
    <property type="match status" value="1"/>
</dbReference>
<feature type="region of interest" description="Disordered" evidence="4">
    <location>
        <begin position="1101"/>
        <end position="1123"/>
    </location>
</feature>
<dbReference type="InterPro" id="IPR009060">
    <property type="entry name" value="UBA-like_sf"/>
</dbReference>